<evidence type="ECO:0000313" key="1">
    <source>
        <dbReference type="EMBL" id="KAJ3997831.1"/>
    </source>
</evidence>
<name>A0ABQ8QH71_9AGAR</name>
<comment type="caution">
    <text evidence="1">The sequence shown here is derived from an EMBL/GenBank/DDBJ whole genome shotgun (WGS) entry which is preliminary data.</text>
</comment>
<protein>
    <recommendedName>
        <fullName evidence="3">F-box domain-containing protein</fullName>
    </recommendedName>
</protein>
<proteinExistence type="predicted"/>
<gene>
    <name evidence="1" type="ORF">F5050DRAFT_1343310</name>
</gene>
<reference evidence="1" key="1">
    <citation type="submission" date="2022-08" db="EMBL/GenBank/DDBJ databases">
        <authorList>
            <consortium name="DOE Joint Genome Institute"/>
            <person name="Min B."/>
            <person name="Riley R."/>
            <person name="Sierra-Patev S."/>
            <person name="Naranjo-Ortiz M."/>
            <person name="Looney B."/>
            <person name="Konkel Z."/>
            <person name="Slot J.C."/>
            <person name="Sakamoto Y."/>
            <person name="Steenwyk J.L."/>
            <person name="Rokas A."/>
            <person name="Carro J."/>
            <person name="Camarero S."/>
            <person name="Ferreira P."/>
            <person name="Molpeceres G."/>
            <person name="Ruiz-Duenas F.J."/>
            <person name="Serrano A."/>
            <person name="Henrissat B."/>
            <person name="Drula E."/>
            <person name="Hughes K.W."/>
            <person name="Mata J.L."/>
            <person name="Ishikawa N.K."/>
            <person name="Vargas-Isla R."/>
            <person name="Ushijima S."/>
            <person name="Smith C.A."/>
            <person name="Ahrendt S."/>
            <person name="Andreopoulos W."/>
            <person name="He G."/>
            <person name="Labutti K."/>
            <person name="Lipzen A."/>
            <person name="Ng V."/>
            <person name="Sandor L."/>
            <person name="Barry K."/>
            <person name="Martinez A.T."/>
            <person name="Xiao Y."/>
            <person name="Gibbons J.G."/>
            <person name="Terashima K."/>
            <person name="Hibbett D.S."/>
            <person name="Grigoriev I.V."/>
        </authorList>
    </citation>
    <scope>NUCLEOTIDE SEQUENCE</scope>
    <source>
        <strain evidence="1">TFB10827</strain>
    </source>
</reference>
<dbReference type="EMBL" id="MU790572">
    <property type="protein sequence ID" value="KAJ3997831.1"/>
    <property type="molecule type" value="Genomic_DNA"/>
</dbReference>
<evidence type="ECO:0008006" key="3">
    <source>
        <dbReference type="Google" id="ProtNLM"/>
    </source>
</evidence>
<accession>A0ABQ8QH71</accession>
<sequence length="549" mass="61909">MNTAWRSIFLQKHREDRLPETTAALAQPNSSLNEFQYDMVDCDQADSYAELSSTGLKATRTKRQSAADSGSHSMTCLVGILPADILAEIFSMICLGDYSLKISRPGPLHKERFLSSPTLVLTQICSYWRSLVFSLPLLWSSLSIESRHLYGRPTLASLVVAYISRSGSVPLTFQLKSDDDAPEVELQVFDALLEHASRWQKATLLLSSPWLLRAKTKLGSRLVPGSICFPKLEHLVLDVQRDSRFDKDVIYLPNQIIQSSPRLNTFHGLGYDFLFRARGFGNSYGTQSLVTKLVLHRFTGRSLSRLLRCFPILEIFSIGGFELAENASTHVGLEEEPPLYTSRVTHLCHSAPWDTFQRGAWQSLRLPNLTSLDLRFNDYPLTELSSLLCQSGTSLTEVKLYNFPLVEILRFLSSHPSVLHLSVHVDGELRSLNQLTTGLTLATDSWSIVPHLLSFELSWNDWGYKRLRDSNTLTLQTGLVNAICGMVESRLYLSGNGSHGLQRFALRIRDGDFLEFESLYEIIDLKYSSLPTFVFETLTPPLLCDTRFL</sequence>
<keyword evidence="2" id="KW-1185">Reference proteome</keyword>
<dbReference type="Proteomes" id="UP001163828">
    <property type="component" value="Unassembled WGS sequence"/>
</dbReference>
<dbReference type="SUPFAM" id="SSF52047">
    <property type="entry name" value="RNI-like"/>
    <property type="match status" value="1"/>
</dbReference>
<evidence type="ECO:0000313" key="2">
    <source>
        <dbReference type="Proteomes" id="UP001163828"/>
    </source>
</evidence>
<organism evidence="1 2">
    <name type="scientific">Lentinula boryana</name>
    <dbReference type="NCBI Taxonomy" id="40481"/>
    <lineage>
        <taxon>Eukaryota</taxon>
        <taxon>Fungi</taxon>
        <taxon>Dikarya</taxon>
        <taxon>Basidiomycota</taxon>
        <taxon>Agaricomycotina</taxon>
        <taxon>Agaricomycetes</taxon>
        <taxon>Agaricomycetidae</taxon>
        <taxon>Agaricales</taxon>
        <taxon>Marasmiineae</taxon>
        <taxon>Omphalotaceae</taxon>
        <taxon>Lentinula</taxon>
    </lineage>
</organism>